<reference evidence="3" key="1">
    <citation type="submission" date="2006-05" db="EMBL/GenBank/DDBJ databases">
        <title>Annotation of the draft genome assembly of Desulfuromonas acetoxidans DSM 684.</title>
        <authorList>
            <consortium name="US DOE Joint Genome Institute (JGI-ORNL)"/>
            <person name="Larimer F."/>
            <person name="Land M."/>
            <person name="Hauser L."/>
        </authorList>
    </citation>
    <scope>NUCLEOTIDE SEQUENCE [LARGE SCALE GENOMIC DNA]</scope>
    <source>
        <strain evidence="3">DSM 684</strain>
    </source>
</reference>
<dbReference type="Pfam" id="PF17131">
    <property type="entry name" value="LolA_like"/>
    <property type="match status" value="1"/>
</dbReference>
<feature type="domain" description="Uncharacterized protein TP-0789" evidence="2">
    <location>
        <begin position="106"/>
        <end position="282"/>
    </location>
</feature>
<dbReference type="InterPro" id="IPR033399">
    <property type="entry name" value="TP_0789-like"/>
</dbReference>
<gene>
    <name evidence="3" type="ORF">Dace_0634</name>
</gene>
<comment type="caution">
    <text evidence="3">The sequence shown here is derived from an EMBL/GenBank/DDBJ whole genome shotgun (WGS) entry which is preliminary data.</text>
</comment>
<dbReference type="AlphaFoldDB" id="Q1JWK9"/>
<evidence type="ECO:0000313" key="3">
    <source>
        <dbReference type="EMBL" id="EAT14670.1"/>
    </source>
</evidence>
<reference evidence="3" key="2">
    <citation type="submission" date="2006-05" db="EMBL/GenBank/DDBJ databases">
        <title>Sequencing of the draft genome and assembly of Desulfuromonas acetoxidans DSM 684.</title>
        <authorList>
            <consortium name="US DOE Joint Genome Institute (JGI-PGF)"/>
            <person name="Copeland A."/>
            <person name="Lucas S."/>
            <person name="Lapidus A."/>
            <person name="Barry K."/>
            <person name="Detter J.C."/>
            <person name="Glavina del Rio T."/>
            <person name="Hammon N."/>
            <person name="Israni S."/>
            <person name="Dalin E."/>
            <person name="Tice H."/>
            <person name="Bruce D."/>
            <person name="Pitluck S."/>
            <person name="Richardson P."/>
        </authorList>
    </citation>
    <scope>NUCLEOTIDE SEQUENCE [LARGE SCALE GENOMIC DNA]</scope>
    <source>
        <strain evidence="3">DSM 684</strain>
    </source>
</reference>
<keyword evidence="1" id="KW-0812">Transmembrane</keyword>
<name>Q1JWK9_DESA6</name>
<protein>
    <recommendedName>
        <fullName evidence="2">Uncharacterized protein TP-0789 domain-containing protein</fullName>
    </recommendedName>
</protein>
<dbReference type="EMBL" id="AAEW02000020">
    <property type="protein sequence ID" value="EAT14670.1"/>
    <property type="molecule type" value="Genomic_DNA"/>
</dbReference>
<keyword evidence="1" id="KW-0472">Membrane</keyword>
<dbReference type="CDD" id="cd16329">
    <property type="entry name" value="LolA_like"/>
    <property type="match status" value="1"/>
</dbReference>
<accession>Q1JWK9</accession>
<evidence type="ECO:0000259" key="2">
    <source>
        <dbReference type="Pfam" id="PF17131"/>
    </source>
</evidence>
<proteinExistence type="predicted"/>
<evidence type="ECO:0000256" key="1">
    <source>
        <dbReference type="SAM" id="Phobius"/>
    </source>
</evidence>
<dbReference type="Proteomes" id="UP000005695">
    <property type="component" value="Unassembled WGS sequence"/>
</dbReference>
<keyword evidence="4" id="KW-1185">Reference proteome</keyword>
<organism evidence="3 4">
    <name type="scientific">Desulfuromonas acetoxidans (strain DSM 684 / 11070)</name>
    <dbReference type="NCBI Taxonomy" id="281689"/>
    <lineage>
        <taxon>Bacteria</taxon>
        <taxon>Pseudomonadati</taxon>
        <taxon>Thermodesulfobacteriota</taxon>
        <taxon>Desulfuromonadia</taxon>
        <taxon>Desulfuromonadales</taxon>
        <taxon>Desulfuromonadaceae</taxon>
        <taxon>Desulfuromonas</taxon>
    </lineage>
</organism>
<keyword evidence="1" id="KW-1133">Transmembrane helix</keyword>
<evidence type="ECO:0000313" key="4">
    <source>
        <dbReference type="Proteomes" id="UP000005695"/>
    </source>
</evidence>
<dbReference type="Gene3D" id="2.50.20.10">
    <property type="entry name" value="Lipoprotein localisation LolA/LolB/LppX"/>
    <property type="match status" value="1"/>
</dbReference>
<sequence length="283" mass="33024">MGQGNSTKNDLFLDVDRQHGILGFMRRVKNKTFYGLVLLWLLVPTIQAWSTNHTDTEFTTADLQALVRQVETQYNGNSAHGRMIMKIATEHWQRTLTMEMWSWQRERFLTRIEAPAKERGVATLKIDRDVWNYLPKVDRTIKIPSSMMGGSWMGSHITNDDLVKSSQVDKEYEFSLVRADEVEIVIDCLPKPDTVTVWGKLVYTIDRPTMTPAQIDYFDEDLKLVRHLYFDRIEQIGDRTIPMRMRVEPVDKPGESTELIYEEIAFDIGLTPEYFSLRNLKKR</sequence>
<feature type="transmembrane region" description="Helical" evidence="1">
    <location>
        <begin position="32"/>
        <end position="50"/>
    </location>
</feature>